<evidence type="ECO:0000313" key="4">
    <source>
        <dbReference type="Proteomes" id="UP000279236"/>
    </source>
</evidence>
<dbReference type="STRING" id="105984.A0A427XFL1"/>
<dbReference type="InterPro" id="IPR002018">
    <property type="entry name" value="CarbesteraseB"/>
</dbReference>
<dbReference type="EMBL" id="RSCE01000015">
    <property type="protein sequence ID" value="RSH77679.1"/>
    <property type="molecule type" value="Genomic_DNA"/>
</dbReference>
<accession>A0A427XFL1</accession>
<organism evidence="3 4">
    <name type="scientific">Apiotrichum porosum</name>
    <dbReference type="NCBI Taxonomy" id="105984"/>
    <lineage>
        <taxon>Eukaryota</taxon>
        <taxon>Fungi</taxon>
        <taxon>Dikarya</taxon>
        <taxon>Basidiomycota</taxon>
        <taxon>Agaricomycotina</taxon>
        <taxon>Tremellomycetes</taxon>
        <taxon>Trichosporonales</taxon>
        <taxon>Trichosporonaceae</taxon>
        <taxon>Apiotrichum</taxon>
    </lineage>
</organism>
<feature type="signal peptide" evidence="1">
    <location>
        <begin position="1"/>
        <end position="19"/>
    </location>
</feature>
<protein>
    <recommendedName>
        <fullName evidence="2">Carboxylesterase type B domain-containing protein</fullName>
    </recommendedName>
</protein>
<dbReference type="GeneID" id="39587786"/>
<dbReference type="SUPFAM" id="SSF53474">
    <property type="entry name" value="alpha/beta-Hydrolases"/>
    <property type="match status" value="1"/>
</dbReference>
<comment type="caution">
    <text evidence="3">The sequence shown here is derived from an EMBL/GenBank/DDBJ whole genome shotgun (WGS) entry which is preliminary data.</text>
</comment>
<dbReference type="Proteomes" id="UP000279236">
    <property type="component" value="Unassembled WGS sequence"/>
</dbReference>
<dbReference type="RefSeq" id="XP_028472826.1">
    <property type="nucleotide sequence ID" value="XM_028618938.1"/>
</dbReference>
<dbReference type="Pfam" id="PF00135">
    <property type="entry name" value="COesterase"/>
    <property type="match status" value="1"/>
</dbReference>
<evidence type="ECO:0000256" key="1">
    <source>
        <dbReference type="SAM" id="SignalP"/>
    </source>
</evidence>
<dbReference type="PANTHER" id="PTHR45570">
    <property type="entry name" value="CARBOXYLIC ESTER HYDROLASE"/>
    <property type="match status" value="1"/>
</dbReference>
<proteinExistence type="predicted"/>
<reference evidence="3 4" key="1">
    <citation type="submission" date="2018-11" db="EMBL/GenBank/DDBJ databases">
        <title>Genome sequence of Apiotrichum porosum DSM 27194.</title>
        <authorList>
            <person name="Aliyu H."/>
            <person name="Gorte O."/>
            <person name="Ochsenreither K."/>
        </authorList>
    </citation>
    <scope>NUCLEOTIDE SEQUENCE [LARGE SCALE GENOMIC DNA]</scope>
    <source>
        <strain evidence="3 4">DSM 27194</strain>
    </source>
</reference>
<dbReference type="InterPro" id="IPR029058">
    <property type="entry name" value="AB_hydrolase_fold"/>
</dbReference>
<dbReference type="Gene3D" id="3.40.50.1820">
    <property type="entry name" value="alpha/beta hydrolase"/>
    <property type="match status" value="1"/>
</dbReference>
<dbReference type="OrthoDB" id="408631at2759"/>
<dbReference type="PANTHER" id="PTHR45570:SF1">
    <property type="entry name" value="CARBOXYLIC ESTER HYDROLASE"/>
    <property type="match status" value="1"/>
</dbReference>
<evidence type="ECO:0000259" key="2">
    <source>
        <dbReference type="Pfam" id="PF00135"/>
    </source>
</evidence>
<keyword evidence="1" id="KW-0732">Signal</keyword>
<name>A0A427XFL1_9TREE</name>
<feature type="chain" id="PRO_5019235367" description="Carboxylesterase type B domain-containing protein" evidence="1">
    <location>
        <begin position="20"/>
        <end position="531"/>
    </location>
</feature>
<sequence length="531" mass="54679">MIALLYYLVALTGFATALCAPVTGCSIKWGTETVTGTASATGVCRYTVKYGSAARWATATSPASQTGVSATAIPPSCPQISSVLLATTTSEDCLYMTIYAPTSASSLPVFAFFPGGSNIMGGIASPGIDASAIAKAGNMVVAVIQTRLGVLGYLPPAVASTSSDPNMGVTDAVLALSTIQSKISAVGGSATKVTIGGQSSGASMVRALMGTPAAKGLFRQMILQSDPLNYGLQSLKIMSTLQSTYYAQSAFAGCSDLACFRKVSAADIITAQTNLGNVVIDPSNGIPWAPFLRPSYGAATIPNEPTNSLYYNTGALAISPSSVPLLITNVKDEAATSVSQIFGSKIGAASNAVYYSALNSLIGGTRANQIVYSASLTDYQVPTTGSGDQFRETLSHLVTDFVWRCPARTLAGKYAAAGGKVYVGEFRQGVTYPLNSGVDLCVGKVCHMDDVYPTFDTSPSPSANTTTFENGIIAAWAKFIAGSAPSSTWSAFSSGSGVSGTGVKSLGGDGLVGSCPTEYWGSKVEWDFQMF</sequence>
<dbReference type="AlphaFoldDB" id="A0A427XFL1"/>
<feature type="domain" description="Carboxylesterase type B" evidence="2">
    <location>
        <begin position="54"/>
        <end position="492"/>
    </location>
</feature>
<gene>
    <name evidence="3" type="ORF">EHS24_003243</name>
</gene>
<evidence type="ECO:0000313" key="3">
    <source>
        <dbReference type="EMBL" id="RSH77679.1"/>
    </source>
</evidence>
<keyword evidence="4" id="KW-1185">Reference proteome</keyword>